<protein>
    <submittedName>
        <fullName evidence="2">Uncharacterized protein</fullName>
    </submittedName>
</protein>
<keyword evidence="3" id="KW-1185">Reference proteome</keyword>
<dbReference type="RefSeq" id="XP_030845659.1">
    <property type="nucleotide sequence ID" value="XM_030989799.1"/>
</dbReference>
<dbReference type="AlphaFoldDB" id="A0A7M7P5C2"/>
<dbReference type="Proteomes" id="UP000007110">
    <property type="component" value="Unassembled WGS sequence"/>
</dbReference>
<organism evidence="2 3">
    <name type="scientific">Strongylocentrotus purpuratus</name>
    <name type="common">Purple sea urchin</name>
    <dbReference type="NCBI Taxonomy" id="7668"/>
    <lineage>
        <taxon>Eukaryota</taxon>
        <taxon>Metazoa</taxon>
        <taxon>Echinodermata</taxon>
        <taxon>Eleutherozoa</taxon>
        <taxon>Echinozoa</taxon>
        <taxon>Echinoidea</taxon>
        <taxon>Euechinoidea</taxon>
        <taxon>Echinacea</taxon>
        <taxon>Camarodonta</taxon>
        <taxon>Echinidea</taxon>
        <taxon>Strongylocentrotidae</taxon>
        <taxon>Strongylocentrotus</taxon>
    </lineage>
</organism>
<reference evidence="2" key="2">
    <citation type="submission" date="2021-01" db="UniProtKB">
        <authorList>
            <consortium name="EnsemblMetazoa"/>
        </authorList>
    </citation>
    <scope>IDENTIFICATION</scope>
</reference>
<reference evidence="3" key="1">
    <citation type="submission" date="2015-02" db="EMBL/GenBank/DDBJ databases">
        <title>Genome sequencing for Strongylocentrotus purpuratus.</title>
        <authorList>
            <person name="Murali S."/>
            <person name="Liu Y."/>
            <person name="Vee V."/>
            <person name="English A."/>
            <person name="Wang M."/>
            <person name="Skinner E."/>
            <person name="Han Y."/>
            <person name="Muzny D.M."/>
            <person name="Worley K.C."/>
            <person name="Gibbs R.A."/>
        </authorList>
    </citation>
    <scope>NUCLEOTIDE SEQUENCE</scope>
</reference>
<dbReference type="GeneID" id="115925826"/>
<accession>A0A7M7P5C2</accession>
<proteinExistence type="predicted"/>
<name>A0A7M7P5C2_STRPU</name>
<feature type="chain" id="PRO_5029478626" evidence="1">
    <location>
        <begin position="19"/>
        <end position="180"/>
    </location>
</feature>
<evidence type="ECO:0000256" key="1">
    <source>
        <dbReference type="SAM" id="SignalP"/>
    </source>
</evidence>
<evidence type="ECO:0000313" key="3">
    <source>
        <dbReference type="Proteomes" id="UP000007110"/>
    </source>
</evidence>
<dbReference type="KEGG" id="spu:115925826"/>
<feature type="signal peptide" evidence="1">
    <location>
        <begin position="1"/>
        <end position="18"/>
    </location>
</feature>
<evidence type="ECO:0000313" key="2">
    <source>
        <dbReference type="EnsemblMetazoa" id="XP_030845659"/>
    </source>
</evidence>
<dbReference type="InParanoid" id="A0A7M7P5C2"/>
<keyword evidence="1" id="KW-0732">Signal</keyword>
<sequence length="180" mass="19480">MKLFVLSMVVMMVVCVHAQQESGGPFCPKCTELYSDDPAFPLPVPVGNTCSLNPEIEQCDVGDRCELVEIATSFIRDADLLTLTLSSFGCEQHSEFSMPIPDTGCTLEGVESSDPGIDPVNVPNFPELTISSQVRVTCLCDTPNYCASAPAGEGNKEEGKCSPEFASKDDMISERIRQMT</sequence>
<dbReference type="EnsemblMetazoa" id="XM_030989799">
    <property type="protein sequence ID" value="XP_030845659"/>
    <property type="gene ID" value="LOC115925826"/>
</dbReference>